<gene>
    <name evidence="1" type="ordered locus">Mefer_0930</name>
</gene>
<protein>
    <recommendedName>
        <fullName evidence="3">Thymidylate synthase</fullName>
    </recommendedName>
</protein>
<dbReference type="KEGG" id="mfe:Mefer_0930"/>
<dbReference type="AlphaFoldDB" id="C7P866"/>
<dbReference type="InterPro" id="IPR003745">
    <property type="entry name" value="DUF166"/>
</dbReference>
<sequence length="226" mass="26170">MYGEKVKVAILSDGAYGERAYKTIKSKFPCEFIVVKYHGDFDEITISEEILKNLKNYNLFLCYTLNPDLTYELVKKIKELNSKAFILIGAWKGEGFKKQLESFGNAFCPHIMCDIDENELKDYLNKYPQLKKFLKYFGKPKVKLYIKNKKIKNIEVFREAPCGSTSETLKEFIGKEFNDKTLTDIGLRVQHFCRAGKIRIFVEKEGKKTKAGRILVNGIQIVNETF</sequence>
<dbReference type="STRING" id="573064.Mefer_0930"/>
<evidence type="ECO:0000313" key="1">
    <source>
        <dbReference type="EMBL" id="ACV24748.1"/>
    </source>
</evidence>
<dbReference type="HOGENOM" id="CLU_110109_0_0_2"/>
<proteinExistence type="predicted"/>
<reference evidence="1" key="1">
    <citation type="submission" date="2009-08" db="EMBL/GenBank/DDBJ databases">
        <title>Complete sequence of chromosome of Methanocaldococcus fervens AG86.</title>
        <authorList>
            <consortium name="US DOE Joint Genome Institute"/>
            <person name="Lucas S."/>
            <person name="Copeland A."/>
            <person name="Lapidus A."/>
            <person name="Glavina del Rio T."/>
            <person name="Tice H."/>
            <person name="Bruce D."/>
            <person name="Goodwin L."/>
            <person name="Pitluck S."/>
            <person name="Chertkov O."/>
            <person name="Detter J.C."/>
            <person name="Han C."/>
            <person name="Tapia R."/>
            <person name="Larimer F."/>
            <person name="Land M."/>
            <person name="Hauser L."/>
            <person name="Kyrpides N."/>
            <person name="Ovchinnikova G."/>
            <person name="Lupa-Sieprawska M."/>
            <person name="Whitman W.B."/>
        </authorList>
    </citation>
    <scope>NUCLEOTIDE SEQUENCE [LARGE SCALE GENOMIC DNA]</scope>
    <source>
        <strain evidence="1">AG86</strain>
    </source>
</reference>
<evidence type="ECO:0008006" key="3">
    <source>
        <dbReference type="Google" id="ProtNLM"/>
    </source>
</evidence>
<accession>C7P866</accession>
<dbReference type="eggNOG" id="arCOG02469">
    <property type="taxonomic scope" value="Archaea"/>
</dbReference>
<dbReference type="Pfam" id="PF02593">
    <property type="entry name" value="DUF166"/>
    <property type="match status" value="1"/>
</dbReference>
<dbReference type="EMBL" id="CP001696">
    <property type="protein sequence ID" value="ACV24748.1"/>
    <property type="molecule type" value="Genomic_DNA"/>
</dbReference>
<evidence type="ECO:0000313" key="2">
    <source>
        <dbReference type="Proteomes" id="UP000001495"/>
    </source>
</evidence>
<organism evidence="1 2">
    <name type="scientific">Methanocaldococcus fervens (strain DSM 4213 / JCM 15782 / AG86)</name>
    <name type="common">Methanococcus fervens</name>
    <dbReference type="NCBI Taxonomy" id="573064"/>
    <lineage>
        <taxon>Archaea</taxon>
        <taxon>Methanobacteriati</taxon>
        <taxon>Methanobacteriota</taxon>
        <taxon>Methanomada group</taxon>
        <taxon>Methanococci</taxon>
        <taxon>Methanococcales</taxon>
        <taxon>Methanocaldococcaceae</taxon>
        <taxon>Methanocaldococcus</taxon>
    </lineage>
</organism>
<keyword evidence="2" id="KW-1185">Reference proteome</keyword>
<name>C7P866_METFA</name>
<dbReference type="Proteomes" id="UP000001495">
    <property type="component" value="Chromosome"/>
</dbReference>